<protein>
    <submittedName>
        <fullName evidence="2">Uncharacterized protein</fullName>
    </submittedName>
</protein>
<evidence type="ECO:0000313" key="2">
    <source>
        <dbReference type="EMBL" id="KXT01094.1"/>
    </source>
</evidence>
<dbReference type="AlphaFoldDB" id="A0A139HF48"/>
<dbReference type="EMBL" id="LFZN01000062">
    <property type="protein sequence ID" value="KXT01094.1"/>
    <property type="molecule type" value="Genomic_DNA"/>
</dbReference>
<reference evidence="2 3" key="1">
    <citation type="submission" date="2015-07" db="EMBL/GenBank/DDBJ databases">
        <title>Comparative genomics of the Sigatoka disease complex on banana suggests a link between parallel evolutionary changes in Pseudocercospora fijiensis and Pseudocercospora eumusae and increased virulence on the banana host.</title>
        <authorList>
            <person name="Chang T.-C."/>
            <person name="Salvucci A."/>
            <person name="Crous P.W."/>
            <person name="Stergiopoulos I."/>
        </authorList>
    </citation>
    <scope>NUCLEOTIDE SEQUENCE [LARGE SCALE GENOMIC DNA]</scope>
    <source>
        <strain evidence="2 3">CBS 114824</strain>
    </source>
</reference>
<feature type="compositionally biased region" description="Basic and acidic residues" evidence="1">
    <location>
        <begin position="15"/>
        <end position="30"/>
    </location>
</feature>
<gene>
    <name evidence="2" type="ORF">AC578_4141</name>
</gene>
<evidence type="ECO:0000313" key="3">
    <source>
        <dbReference type="Proteomes" id="UP000070133"/>
    </source>
</evidence>
<dbReference type="Proteomes" id="UP000070133">
    <property type="component" value="Unassembled WGS sequence"/>
</dbReference>
<sequence>MMDQIEDALKKRKGKQPDGKIADGDEDHAKRPMMLQDFRLRNGPAWARNVNLDKTRQDFYKICVKIDEKAIEYDSKRANLDILLAAARLAEP</sequence>
<comment type="caution">
    <text evidence="2">The sequence shown here is derived from an EMBL/GenBank/DDBJ whole genome shotgun (WGS) entry which is preliminary data.</text>
</comment>
<keyword evidence="3" id="KW-1185">Reference proteome</keyword>
<organism evidence="2 3">
    <name type="scientific">Pseudocercospora eumusae</name>
    <dbReference type="NCBI Taxonomy" id="321146"/>
    <lineage>
        <taxon>Eukaryota</taxon>
        <taxon>Fungi</taxon>
        <taxon>Dikarya</taxon>
        <taxon>Ascomycota</taxon>
        <taxon>Pezizomycotina</taxon>
        <taxon>Dothideomycetes</taxon>
        <taxon>Dothideomycetidae</taxon>
        <taxon>Mycosphaerellales</taxon>
        <taxon>Mycosphaerellaceae</taxon>
        <taxon>Pseudocercospora</taxon>
    </lineage>
</organism>
<proteinExistence type="predicted"/>
<accession>A0A139HF48</accession>
<feature type="region of interest" description="Disordered" evidence="1">
    <location>
        <begin position="1"/>
        <end position="30"/>
    </location>
</feature>
<evidence type="ECO:0000256" key="1">
    <source>
        <dbReference type="SAM" id="MobiDB-lite"/>
    </source>
</evidence>
<name>A0A139HF48_9PEZI</name>